<proteinExistence type="predicted"/>
<gene>
    <name evidence="2" type="ORF">COCNU_13G005080</name>
</gene>
<reference evidence="2" key="1">
    <citation type="journal article" date="2017" name="Gigascience">
        <title>The genome draft of coconut (Cocos nucifera).</title>
        <authorList>
            <person name="Xiao Y."/>
            <person name="Xu P."/>
            <person name="Fan H."/>
            <person name="Baudouin L."/>
            <person name="Xia W."/>
            <person name="Bocs S."/>
            <person name="Xu J."/>
            <person name="Li Q."/>
            <person name="Guo A."/>
            <person name="Zhou L."/>
            <person name="Li J."/>
            <person name="Wu Y."/>
            <person name="Ma Z."/>
            <person name="Armero A."/>
            <person name="Issali A.E."/>
            <person name="Liu N."/>
            <person name="Peng M."/>
            <person name="Yang Y."/>
        </authorList>
    </citation>
    <scope>NUCLEOTIDE SEQUENCE</scope>
    <source>
        <tissue evidence="2">Spear leaf of Hainan Tall coconut</tissue>
    </source>
</reference>
<name>A0A8K0ITJ7_COCNU</name>
<feature type="region of interest" description="Disordered" evidence="1">
    <location>
        <begin position="24"/>
        <end position="56"/>
    </location>
</feature>
<dbReference type="EMBL" id="CM017884">
    <property type="protein sequence ID" value="KAG1366718.1"/>
    <property type="molecule type" value="Genomic_DNA"/>
</dbReference>
<reference evidence="2" key="2">
    <citation type="submission" date="2019-07" db="EMBL/GenBank/DDBJ databases">
        <authorList>
            <person name="Yang Y."/>
            <person name="Bocs S."/>
            <person name="Baudouin L."/>
        </authorList>
    </citation>
    <scope>NUCLEOTIDE SEQUENCE</scope>
    <source>
        <tissue evidence="2">Spear leaf of Hainan Tall coconut</tissue>
    </source>
</reference>
<keyword evidence="3" id="KW-1185">Reference proteome</keyword>
<protein>
    <submittedName>
        <fullName evidence="2">Uncharacterized protein</fullName>
    </submittedName>
</protein>
<comment type="caution">
    <text evidence="2">The sequence shown here is derived from an EMBL/GenBank/DDBJ whole genome shotgun (WGS) entry which is preliminary data.</text>
</comment>
<evidence type="ECO:0000313" key="2">
    <source>
        <dbReference type="EMBL" id="KAG1366718.1"/>
    </source>
</evidence>
<evidence type="ECO:0000313" key="3">
    <source>
        <dbReference type="Proteomes" id="UP000797356"/>
    </source>
</evidence>
<sequence length="94" mass="10407">MRSPRAPRWLWDMALKSTRSAWDLSNLHPKDNDDKDEATSANEDEHAPTEVEPTPSVKALAPKSATAPIIKDAARGPTKKAVEHATELMTKDFN</sequence>
<evidence type="ECO:0000256" key="1">
    <source>
        <dbReference type="SAM" id="MobiDB-lite"/>
    </source>
</evidence>
<accession>A0A8K0ITJ7</accession>
<dbReference type="Proteomes" id="UP000797356">
    <property type="component" value="Chromosome 13"/>
</dbReference>
<organism evidence="2 3">
    <name type="scientific">Cocos nucifera</name>
    <name type="common">Coconut palm</name>
    <dbReference type="NCBI Taxonomy" id="13894"/>
    <lineage>
        <taxon>Eukaryota</taxon>
        <taxon>Viridiplantae</taxon>
        <taxon>Streptophyta</taxon>
        <taxon>Embryophyta</taxon>
        <taxon>Tracheophyta</taxon>
        <taxon>Spermatophyta</taxon>
        <taxon>Magnoliopsida</taxon>
        <taxon>Liliopsida</taxon>
        <taxon>Arecaceae</taxon>
        <taxon>Arecoideae</taxon>
        <taxon>Cocoseae</taxon>
        <taxon>Attaleinae</taxon>
        <taxon>Cocos</taxon>
    </lineage>
</organism>
<dbReference type="AlphaFoldDB" id="A0A8K0ITJ7"/>